<sequence length="127" mass="14477">MQFQPNWAGWDLSCAALTKIINVCKHQENSTGQSVDQTSGIVIVTEGQSLFLKCAYEAQFSGINYPFWYIQHPGQPLEILLNEIDTKTQSFQATHHKNKQKGTFNMQKQAIQLKDSAVYFCAFQETR</sequence>
<dbReference type="InterPro" id="IPR013106">
    <property type="entry name" value="Ig_V-set"/>
</dbReference>
<keyword evidence="3" id="KW-0675">Receptor</keyword>
<evidence type="ECO:0000259" key="6">
    <source>
        <dbReference type="PROSITE" id="PS50835"/>
    </source>
</evidence>
<dbReference type="PANTHER" id="PTHR19367:SF18">
    <property type="entry name" value="T CELL RECEPTOR ALPHA VARIABLE 16"/>
    <property type="match status" value="1"/>
</dbReference>
<evidence type="ECO:0000256" key="4">
    <source>
        <dbReference type="ARBA" id="ARBA00023319"/>
    </source>
</evidence>
<evidence type="ECO:0000256" key="1">
    <source>
        <dbReference type="ARBA" id="ARBA00022729"/>
    </source>
</evidence>
<dbReference type="InterPro" id="IPR013783">
    <property type="entry name" value="Ig-like_fold"/>
</dbReference>
<evidence type="ECO:0000256" key="2">
    <source>
        <dbReference type="ARBA" id="ARBA00023130"/>
    </source>
</evidence>
<dbReference type="OMA" id="FNMQKQA"/>
<dbReference type="OrthoDB" id="8947657at2759"/>
<accession>A0A8C6VSB7</accession>
<dbReference type="GeneTree" id="ENSGT00940000153073"/>
<dbReference type="Ensembl" id="ENSNNAT00000009035.1">
    <property type="protein sequence ID" value="ENSNNAP00000008618.1"/>
    <property type="gene ID" value="ENSNNAG00000005801.1"/>
</dbReference>
<proteinExistence type="predicted"/>
<reference evidence="7" key="2">
    <citation type="submission" date="2025-09" db="UniProtKB">
        <authorList>
            <consortium name="Ensembl"/>
        </authorList>
    </citation>
    <scope>IDENTIFICATION</scope>
</reference>
<dbReference type="PROSITE" id="PS50835">
    <property type="entry name" value="IG_LIKE"/>
    <property type="match status" value="1"/>
</dbReference>
<evidence type="ECO:0000313" key="8">
    <source>
        <dbReference type="Proteomes" id="UP000694559"/>
    </source>
</evidence>
<protein>
    <recommendedName>
        <fullName evidence="6">Ig-like domain-containing protein</fullName>
    </recommendedName>
</protein>
<dbReference type="AlphaFoldDB" id="A0A8C6VSB7"/>
<reference evidence="7" key="1">
    <citation type="submission" date="2025-08" db="UniProtKB">
        <authorList>
            <consortium name="Ensembl"/>
        </authorList>
    </citation>
    <scope>IDENTIFICATION</scope>
</reference>
<keyword evidence="5" id="KW-0391">Immunity</keyword>
<organism evidence="7 8">
    <name type="scientific">Naja naja</name>
    <name type="common">Indian cobra</name>
    <dbReference type="NCBI Taxonomy" id="35670"/>
    <lineage>
        <taxon>Eukaryota</taxon>
        <taxon>Metazoa</taxon>
        <taxon>Chordata</taxon>
        <taxon>Craniata</taxon>
        <taxon>Vertebrata</taxon>
        <taxon>Euteleostomi</taxon>
        <taxon>Lepidosauria</taxon>
        <taxon>Squamata</taxon>
        <taxon>Bifurcata</taxon>
        <taxon>Unidentata</taxon>
        <taxon>Episquamata</taxon>
        <taxon>Toxicofera</taxon>
        <taxon>Serpentes</taxon>
        <taxon>Colubroidea</taxon>
        <taxon>Elapidae</taxon>
        <taxon>Elapinae</taxon>
        <taxon>Naja</taxon>
    </lineage>
</organism>
<keyword evidence="5" id="KW-1279">T cell receptor</keyword>
<dbReference type="Gene3D" id="2.60.40.10">
    <property type="entry name" value="Immunoglobulins"/>
    <property type="match status" value="1"/>
</dbReference>
<evidence type="ECO:0000313" key="7">
    <source>
        <dbReference type="Ensembl" id="ENSNNAP00000008618.1"/>
    </source>
</evidence>
<keyword evidence="1" id="KW-0732">Signal</keyword>
<evidence type="ECO:0000256" key="5">
    <source>
        <dbReference type="ARBA" id="ARBA00043266"/>
    </source>
</evidence>
<evidence type="ECO:0000256" key="3">
    <source>
        <dbReference type="ARBA" id="ARBA00023170"/>
    </source>
</evidence>
<dbReference type="SUPFAM" id="SSF48726">
    <property type="entry name" value="Immunoglobulin"/>
    <property type="match status" value="1"/>
</dbReference>
<dbReference type="Pfam" id="PF07686">
    <property type="entry name" value="V-set"/>
    <property type="match status" value="1"/>
</dbReference>
<dbReference type="GO" id="GO:0002250">
    <property type="term" value="P:adaptive immune response"/>
    <property type="evidence" value="ECO:0007669"/>
    <property type="project" value="UniProtKB-KW"/>
</dbReference>
<name>A0A8C6VSB7_NAJNA</name>
<dbReference type="Proteomes" id="UP000694559">
    <property type="component" value="Unplaced"/>
</dbReference>
<keyword evidence="2" id="KW-1064">Adaptive immunity</keyword>
<dbReference type="GO" id="GO:0042101">
    <property type="term" value="C:T cell receptor complex"/>
    <property type="evidence" value="ECO:0007669"/>
    <property type="project" value="UniProtKB-KW"/>
</dbReference>
<dbReference type="InterPro" id="IPR007110">
    <property type="entry name" value="Ig-like_dom"/>
</dbReference>
<feature type="domain" description="Ig-like" evidence="6">
    <location>
        <begin position="33"/>
        <end position="127"/>
    </location>
</feature>
<keyword evidence="4" id="KW-0393">Immunoglobulin domain</keyword>
<dbReference type="InterPro" id="IPR036179">
    <property type="entry name" value="Ig-like_dom_sf"/>
</dbReference>
<dbReference type="PANTHER" id="PTHR19367">
    <property type="entry name" value="T-CELL RECEPTOR ALPHA CHAIN V REGION"/>
    <property type="match status" value="1"/>
</dbReference>
<dbReference type="InterPro" id="IPR051287">
    <property type="entry name" value="TCR_variable_region"/>
</dbReference>
<keyword evidence="8" id="KW-1185">Reference proteome</keyword>